<protein>
    <submittedName>
        <fullName evidence="2">CSON012750 protein</fullName>
    </submittedName>
</protein>
<feature type="region of interest" description="Disordered" evidence="1">
    <location>
        <begin position="1"/>
        <end position="301"/>
    </location>
</feature>
<gene>
    <name evidence="2" type="primary">CSON012750</name>
</gene>
<feature type="compositionally biased region" description="Basic and acidic residues" evidence="1">
    <location>
        <begin position="120"/>
        <end position="191"/>
    </location>
</feature>
<feature type="compositionally biased region" description="Polar residues" evidence="1">
    <location>
        <begin position="196"/>
        <end position="210"/>
    </location>
</feature>
<reference evidence="2" key="1">
    <citation type="submission" date="2018-07" db="EMBL/GenBank/DDBJ databases">
        <authorList>
            <person name="Quirk P.G."/>
            <person name="Krulwich T.A."/>
        </authorList>
    </citation>
    <scope>NUCLEOTIDE SEQUENCE</scope>
</reference>
<proteinExistence type="predicted"/>
<dbReference type="AlphaFoldDB" id="A0A336MIE7"/>
<feature type="compositionally biased region" description="Basic and acidic residues" evidence="1">
    <location>
        <begin position="281"/>
        <end position="291"/>
    </location>
</feature>
<evidence type="ECO:0000313" key="2">
    <source>
        <dbReference type="EMBL" id="SSX25798.1"/>
    </source>
</evidence>
<feature type="region of interest" description="Disordered" evidence="1">
    <location>
        <begin position="329"/>
        <end position="355"/>
    </location>
</feature>
<feature type="compositionally biased region" description="Basic and acidic residues" evidence="1">
    <location>
        <begin position="89"/>
        <end position="99"/>
    </location>
</feature>
<accession>A0A336MIE7</accession>
<feature type="compositionally biased region" description="Polar residues" evidence="1">
    <location>
        <begin position="71"/>
        <end position="80"/>
    </location>
</feature>
<organism evidence="2">
    <name type="scientific">Culicoides sonorensis</name>
    <name type="common">Biting midge</name>
    <dbReference type="NCBI Taxonomy" id="179676"/>
    <lineage>
        <taxon>Eukaryota</taxon>
        <taxon>Metazoa</taxon>
        <taxon>Ecdysozoa</taxon>
        <taxon>Arthropoda</taxon>
        <taxon>Hexapoda</taxon>
        <taxon>Insecta</taxon>
        <taxon>Pterygota</taxon>
        <taxon>Neoptera</taxon>
        <taxon>Endopterygota</taxon>
        <taxon>Diptera</taxon>
        <taxon>Nematocera</taxon>
        <taxon>Chironomoidea</taxon>
        <taxon>Ceratopogonidae</taxon>
        <taxon>Ceratopogoninae</taxon>
        <taxon>Culicoides</taxon>
        <taxon>Monoculicoides</taxon>
    </lineage>
</organism>
<feature type="compositionally biased region" description="Polar residues" evidence="1">
    <location>
        <begin position="1"/>
        <end position="11"/>
    </location>
</feature>
<dbReference type="EMBL" id="UFQT01000617">
    <property type="protein sequence ID" value="SSX25798.1"/>
    <property type="molecule type" value="Genomic_DNA"/>
</dbReference>
<sequence>MAASKSSWRSRSPNKDLQEESSSSSSSETTREKTVGRFRLVPHSTNYAPASPFLGRSRFSVIPEEPHGSPSIGTPATEKQPSPEWDFDDEKRVEPDVGVDRPVSAPVGELSGKSSKKSKKEKEEARRQEKEQRKNEKEARRRKEEAARQLERMEKEAAKLEKLNRSNEKIYTRSVERVSGRSGSLERRRSGDGTVVLNQSTVHGTASPSRRPTIFDVFRPRRGSDPKKQKEKDPSKGSGSDKDSNNGSTGGGSSGIMHSMKVAMQHTGLIGHSGKSGGSETQKEKVKDGSAHPHAGSHAQYYHTVTAVRRADVSKSPMTKVMDLFRHRSNSAMSDADKRKARATAQQQLLAAQYE</sequence>
<evidence type="ECO:0000256" key="1">
    <source>
        <dbReference type="SAM" id="MobiDB-lite"/>
    </source>
</evidence>
<feature type="compositionally biased region" description="Low complexity" evidence="1">
    <location>
        <begin position="343"/>
        <end position="355"/>
    </location>
</feature>
<feature type="compositionally biased region" description="Basic and acidic residues" evidence="1">
    <location>
        <begin position="218"/>
        <end position="244"/>
    </location>
</feature>
<dbReference type="VEuPathDB" id="VectorBase:CSON012750"/>
<name>A0A336MIE7_CULSO</name>